<evidence type="ECO:0000313" key="1">
    <source>
        <dbReference type="EMBL" id="GGD22021.1"/>
    </source>
</evidence>
<dbReference type="EMBL" id="BMGI01000001">
    <property type="protein sequence ID" value="GGD22021.1"/>
    <property type="molecule type" value="Genomic_DNA"/>
</dbReference>
<accession>A0ABQ1QD78</accession>
<gene>
    <name evidence="1" type="ORF">GCM10011358_03120</name>
</gene>
<dbReference type="Proteomes" id="UP000617355">
    <property type="component" value="Unassembled WGS sequence"/>
</dbReference>
<dbReference type="RefSeq" id="WP_188525852.1">
    <property type="nucleotide sequence ID" value="NZ_BMGI01000001.1"/>
</dbReference>
<proteinExistence type="predicted"/>
<reference evidence="2" key="1">
    <citation type="journal article" date="2019" name="Int. J. Syst. Evol. Microbiol.">
        <title>The Global Catalogue of Microorganisms (GCM) 10K type strain sequencing project: providing services to taxonomists for standard genome sequencing and annotation.</title>
        <authorList>
            <consortium name="The Broad Institute Genomics Platform"/>
            <consortium name="The Broad Institute Genome Sequencing Center for Infectious Disease"/>
            <person name="Wu L."/>
            <person name="Ma J."/>
        </authorList>
    </citation>
    <scope>NUCLEOTIDE SEQUENCE [LARGE SCALE GENOMIC DNA]</scope>
    <source>
        <strain evidence="2">CGMCC 1.12922</strain>
    </source>
</reference>
<name>A0ABQ1QD78_9RHOB</name>
<organism evidence="1 2">
    <name type="scientific">Sinisalibacter lacisalsi</name>
    <dbReference type="NCBI Taxonomy" id="1526570"/>
    <lineage>
        <taxon>Bacteria</taxon>
        <taxon>Pseudomonadati</taxon>
        <taxon>Pseudomonadota</taxon>
        <taxon>Alphaproteobacteria</taxon>
        <taxon>Rhodobacterales</taxon>
        <taxon>Roseobacteraceae</taxon>
        <taxon>Sinisalibacter</taxon>
    </lineage>
</organism>
<evidence type="ECO:0000313" key="2">
    <source>
        <dbReference type="Proteomes" id="UP000617355"/>
    </source>
</evidence>
<comment type="caution">
    <text evidence="1">The sequence shown here is derived from an EMBL/GenBank/DDBJ whole genome shotgun (WGS) entry which is preliminary data.</text>
</comment>
<keyword evidence="2" id="KW-1185">Reference proteome</keyword>
<protein>
    <recommendedName>
        <fullName evidence="3">Sulfur reduction protein DsrE</fullName>
    </recommendedName>
</protein>
<evidence type="ECO:0008006" key="3">
    <source>
        <dbReference type="Google" id="ProtNLM"/>
    </source>
</evidence>
<sequence length="96" mass="9983">MDVLFHITSPDAAPIAAALGRAFSDKGKAWGCFLTNDGVKALVDPAFAAASKNAARVAVCEHSWDLHMAGLDCPVERGSQTINSALMAEAGRVVSL</sequence>